<sequence length="220" mass="24567">MLSQVHHYFPIFLDLTNVKVLVIGGGKVGSKRASKFRDYGAEVTVVSLDFSEDLATRNDIIKVKLDASILGEEFLSKYDIIITATSDQSLNSRLCSLGKSLKKFCNNPTNPNESSFIVPIFYEDDDVGIAVTTMGKSSIMSKVILDKALEALKNDPKILLEIKVMNDVKSLLKSKIKDPSIRYNLYHKIFIDKQFESFINDGNIDSAMKRAEEIINGSSF</sequence>
<dbReference type="SUPFAM" id="SSF51735">
    <property type="entry name" value="NAD(P)-binding Rossmann-fold domains"/>
    <property type="match status" value="1"/>
</dbReference>
<dbReference type="STRING" id="1006006.Mcup_1859"/>
<dbReference type="GO" id="GO:0004325">
    <property type="term" value="F:ferrochelatase activity"/>
    <property type="evidence" value="ECO:0007669"/>
    <property type="project" value="InterPro"/>
</dbReference>
<dbReference type="HOGENOM" id="CLU_011276_8_2_2"/>
<dbReference type="NCBIfam" id="TIGR01470">
    <property type="entry name" value="cysG_Nterm"/>
    <property type="match status" value="1"/>
</dbReference>
<dbReference type="EC" id="1.3.1.76" evidence="2"/>
<comment type="pathway">
    <text evidence="1">Porphyrin-containing compound metabolism; siroheme biosynthesis; sirohydrochlorin from precorrin-2: step 1/1.</text>
</comment>
<dbReference type="Proteomes" id="UP000007812">
    <property type="component" value="Chromosome"/>
</dbReference>
<dbReference type="AlphaFoldDB" id="F4G174"/>
<dbReference type="SUPFAM" id="SSF75615">
    <property type="entry name" value="Siroheme synthase middle domains-like"/>
    <property type="match status" value="1"/>
</dbReference>
<proteinExistence type="predicted"/>
<keyword evidence="3" id="KW-0560">Oxidoreductase</keyword>
<dbReference type="PATRIC" id="fig|1006006.8.peg.1864"/>
<accession>F4G174</accession>
<evidence type="ECO:0000256" key="4">
    <source>
        <dbReference type="ARBA" id="ARBA00023027"/>
    </source>
</evidence>
<dbReference type="eggNOG" id="arCOG01044">
    <property type="taxonomic scope" value="Archaea"/>
</dbReference>
<dbReference type="GO" id="GO:0043115">
    <property type="term" value="F:precorrin-2 dehydrogenase activity"/>
    <property type="evidence" value="ECO:0007669"/>
    <property type="project" value="UniProtKB-EC"/>
</dbReference>
<dbReference type="KEGG" id="mcn:Mcup_1859"/>
<gene>
    <name evidence="7" type="ordered locus">Mcup_1859</name>
</gene>
<dbReference type="UniPathway" id="UPA00262">
    <property type="reaction ID" value="UER00222"/>
</dbReference>
<evidence type="ECO:0000313" key="8">
    <source>
        <dbReference type="Proteomes" id="UP000007812"/>
    </source>
</evidence>
<dbReference type="InterPro" id="IPR036291">
    <property type="entry name" value="NAD(P)-bd_dom_sf"/>
</dbReference>
<evidence type="ECO:0000313" key="7">
    <source>
        <dbReference type="EMBL" id="AEB95961.1"/>
    </source>
</evidence>
<comment type="catalytic activity">
    <reaction evidence="6">
        <text>precorrin-2 + NAD(+) = sirohydrochlorin + NADH + 2 H(+)</text>
        <dbReference type="Rhea" id="RHEA:15613"/>
        <dbReference type="ChEBI" id="CHEBI:15378"/>
        <dbReference type="ChEBI" id="CHEBI:57540"/>
        <dbReference type="ChEBI" id="CHEBI:57945"/>
        <dbReference type="ChEBI" id="CHEBI:58351"/>
        <dbReference type="ChEBI" id="CHEBI:58827"/>
        <dbReference type="EC" id="1.3.1.76"/>
    </reaction>
</comment>
<evidence type="ECO:0000256" key="5">
    <source>
        <dbReference type="ARBA" id="ARBA00023244"/>
    </source>
</evidence>
<evidence type="ECO:0000256" key="1">
    <source>
        <dbReference type="ARBA" id="ARBA00005010"/>
    </source>
</evidence>
<protein>
    <recommendedName>
        <fullName evidence="2">precorrin-2 dehydrogenase</fullName>
        <ecNumber evidence="2">1.3.1.76</ecNumber>
    </recommendedName>
</protein>
<dbReference type="OrthoDB" id="10510at2157"/>
<evidence type="ECO:0000256" key="6">
    <source>
        <dbReference type="ARBA" id="ARBA00047561"/>
    </source>
</evidence>
<organism evidence="7 8">
    <name type="scientific">Metallosphaera cuprina (strain Ar-4)</name>
    <dbReference type="NCBI Taxonomy" id="1006006"/>
    <lineage>
        <taxon>Archaea</taxon>
        <taxon>Thermoproteota</taxon>
        <taxon>Thermoprotei</taxon>
        <taxon>Sulfolobales</taxon>
        <taxon>Sulfolobaceae</taxon>
        <taxon>Metallosphaera</taxon>
    </lineage>
</organism>
<evidence type="ECO:0000256" key="2">
    <source>
        <dbReference type="ARBA" id="ARBA00012400"/>
    </source>
</evidence>
<dbReference type="InterPro" id="IPR028161">
    <property type="entry name" value="Met8-like"/>
</dbReference>
<dbReference type="Gene3D" id="3.40.50.720">
    <property type="entry name" value="NAD(P)-binding Rossmann-like Domain"/>
    <property type="match status" value="1"/>
</dbReference>
<keyword evidence="5" id="KW-0627">Porphyrin biosynthesis</keyword>
<keyword evidence="4" id="KW-0520">NAD</keyword>
<dbReference type="InterPro" id="IPR006367">
    <property type="entry name" value="Sirohaem_synthase_N"/>
</dbReference>
<evidence type="ECO:0000256" key="3">
    <source>
        <dbReference type="ARBA" id="ARBA00023002"/>
    </source>
</evidence>
<reference evidence="7 8" key="1">
    <citation type="journal article" date="2011" name="J. Bacteriol.">
        <title>Complete genome sequence of Metallosphaera cuprina, a metal sulfide-oxidizing archaeon from a hot spring.</title>
        <authorList>
            <person name="Liu L.J."/>
            <person name="You X.Y."/>
            <person name="Zheng H."/>
            <person name="Wang S."/>
            <person name="Jiang C.Y."/>
            <person name="Liu S.J."/>
        </authorList>
    </citation>
    <scope>NUCLEOTIDE SEQUENCE [LARGE SCALE GENOMIC DNA]</scope>
    <source>
        <strain evidence="7 8">Ar-4</strain>
    </source>
</reference>
<dbReference type="PANTHER" id="PTHR35330:SF1">
    <property type="entry name" value="SIROHEME BIOSYNTHESIS PROTEIN MET8"/>
    <property type="match status" value="1"/>
</dbReference>
<name>F4G174_METCR</name>
<dbReference type="GeneID" id="10494047"/>
<dbReference type="EMBL" id="CP002656">
    <property type="protein sequence ID" value="AEB95961.1"/>
    <property type="molecule type" value="Genomic_DNA"/>
</dbReference>
<dbReference type="GO" id="GO:0019354">
    <property type="term" value="P:siroheme biosynthetic process"/>
    <property type="evidence" value="ECO:0007669"/>
    <property type="project" value="UniProtKB-UniPathway"/>
</dbReference>
<keyword evidence="8" id="KW-1185">Reference proteome</keyword>
<dbReference type="PANTHER" id="PTHR35330">
    <property type="entry name" value="SIROHEME BIOSYNTHESIS PROTEIN MET8"/>
    <property type="match status" value="1"/>
</dbReference>
<dbReference type="Pfam" id="PF13241">
    <property type="entry name" value="NAD_binding_7"/>
    <property type="match status" value="1"/>
</dbReference>
<dbReference type="RefSeq" id="WP_013738459.1">
    <property type="nucleotide sequence ID" value="NC_015435.1"/>
</dbReference>